<dbReference type="GO" id="GO:0009097">
    <property type="term" value="P:isoleucine biosynthetic process"/>
    <property type="evidence" value="ECO:0007669"/>
    <property type="project" value="TreeGrafter"/>
</dbReference>
<dbReference type="InterPro" id="IPR045229">
    <property type="entry name" value="TPP_enz"/>
</dbReference>
<dbReference type="Gene3D" id="3.40.50.1220">
    <property type="entry name" value="TPP-binding domain"/>
    <property type="match status" value="1"/>
</dbReference>
<organism evidence="7 8">
    <name type="scientific">Roseateles toxinivorans</name>
    <dbReference type="NCBI Taxonomy" id="270368"/>
    <lineage>
        <taxon>Bacteria</taxon>
        <taxon>Pseudomonadati</taxon>
        <taxon>Pseudomonadota</taxon>
        <taxon>Betaproteobacteria</taxon>
        <taxon>Burkholderiales</taxon>
        <taxon>Sphaerotilaceae</taxon>
        <taxon>Roseateles</taxon>
    </lineage>
</organism>
<sequence>MSTQHPTTPSRLAGHALVEALIAQGIDTVFGVPGESYLAVLDGFHEHAEKIRFVACRQEGGAAFMAEAQGKLTGKPGICFVTRGPGATNASIGLHTAFQDSTPMILFIGQVASDQRDREAFQEVDYRQMFGPGTLGMAKWVGEIHDPHRLPEYVARAFHTAMQGRPGPVVLVLPEDMLTQATTAPIVAPVAFAEAAPTPAALSTLRELLLAAKQPLVIAGGGGWTPAACADLQTFAEAWQLPVGCAFRFQDLFDNAHPLYAGDVGIGINPKLAQRVQDADLIIAIGPRLGEMTTGGYTLLQAPRPKQRLVHIHAGAEELGRVYTADLLINASMGCAATALKSLAAPAKAAWSAWTTAANADYQANLVPQPVAPMDMAEVIKTLDALLPEGTIYTNGAGNYSGWLHRFHRYTALHQHGRTQLAPTSGAMGYGVPAAVAASLLQSERWVVNIAGDGDFLMTGQELATATGYGAKKLLSIVVDNGTYGTIRMHQEREYPGRVSGSDLFNPDFAALAVAYGWRAAKVDSTAQFEPALREAIESGRPTLIHIKLDSDVITSRGTLSAIREAAHKRLGSS</sequence>
<dbReference type="GO" id="GO:0000287">
    <property type="term" value="F:magnesium ion binding"/>
    <property type="evidence" value="ECO:0007669"/>
    <property type="project" value="InterPro"/>
</dbReference>
<feature type="domain" description="Thiamine pyrophosphate enzyme TPP-binding" evidence="5">
    <location>
        <begin position="396"/>
        <end position="547"/>
    </location>
</feature>
<dbReference type="PANTHER" id="PTHR18968">
    <property type="entry name" value="THIAMINE PYROPHOSPHATE ENZYMES"/>
    <property type="match status" value="1"/>
</dbReference>
<dbReference type="AlphaFoldDB" id="A0A4R6QTE2"/>
<comment type="similarity">
    <text evidence="1 3">Belongs to the TPP enzyme family.</text>
</comment>
<dbReference type="NCBIfam" id="NF006052">
    <property type="entry name" value="PRK08199.1"/>
    <property type="match status" value="1"/>
</dbReference>
<evidence type="ECO:0000256" key="2">
    <source>
        <dbReference type="ARBA" id="ARBA00023052"/>
    </source>
</evidence>
<dbReference type="CDD" id="cd00568">
    <property type="entry name" value="TPP_enzymes"/>
    <property type="match status" value="1"/>
</dbReference>
<dbReference type="Pfam" id="PF00205">
    <property type="entry name" value="TPP_enzyme_M"/>
    <property type="match status" value="1"/>
</dbReference>
<evidence type="ECO:0000259" key="6">
    <source>
        <dbReference type="Pfam" id="PF02776"/>
    </source>
</evidence>
<dbReference type="GO" id="GO:0050660">
    <property type="term" value="F:flavin adenine dinucleotide binding"/>
    <property type="evidence" value="ECO:0007669"/>
    <property type="project" value="TreeGrafter"/>
</dbReference>
<dbReference type="InterPro" id="IPR029035">
    <property type="entry name" value="DHS-like_NAD/FAD-binding_dom"/>
</dbReference>
<dbReference type="Gene3D" id="3.40.50.970">
    <property type="match status" value="2"/>
</dbReference>
<dbReference type="SUPFAM" id="SSF52467">
    <property type="entry name" value="DHS-like NAD/FAD-binding domain"/>
    <property type="match status" value="1"/>
</dbReference>
<keyword evidence="2 3" id="KW-0786">Thiamine pyrophosphate</keyword>
<dbReference type="GO" id="GO:0005948">
    <property type="term" value="C:acetolactate synthase complex"/>
    <property type="evidence" value="ECO:0007669"/>
    <property type="project" value="TreeGrafter"/>
</dbReference>
<reference evidence="7 8" key="1">
    <citation type="submission" date="2019-03" db="EMBL/GenBank/DDBJ databases">
        <title>Genomic Encyclopedia of Type Strains, Phase IV (KMG-IV): sequencing the most valuable type-strain genomes for metagenomic binning, comparative biology and taxonomic classification.</title>
        <authorList>
            <person name="Goeker M."/>
        </authorList>
    </citation>
    <scope>NUCLEOTIDE SEQUENCE [LARGE SCALE GENOMIC DNA]</scope>
    <source>
        <strain evidence="7 8">DSM 16998</strain>
    </source>
</reference>
<dbReference type="EMBL" id="SNXS01000001">
    <property type="protein sequence ID" value="TDP74343.1"/>
    <property type="molecule type" value="Genomic_DNA"/>
</dbReference>
<dbReference type="OrthoDB" id="2254214at2"/>
<comment type="caution">
    <text evidence="7">The sequence shown here is derived from an EMBL/GenBank/DDBJ whole genome shotgun (WGS) entry which is preliminary data.</text>
</comment>
<evidence type="ECO:0000259" key="4">
    <source>
        <dbReference type="Pfam" id="PF00205"/>
    </source>
</evidence>
<dbReference type="CDD" id="cd07035">
    <property type="entry name" value="TPP_PYR_POX_like"/>
    <property type="match status" value="1"/>
</dbReference>
<evidence type="ECO:0000256" key="3">
    <source>
        <dbReference type="RuleBase" id="RU362132"/>
    </source>
</evidence>
<dbReference type="Pfam" id="PF02776">
    <property type="entry name" value="TPP_enzyme_N"/>
    <property type="match status" value="1"/>
</dbReference>
<feature type="domain" description="Thiamine pyrophosphate enzyme N-terminal TPP-binding" evidence="6">
    <location>
        <begin position="13"/>
        <end position="128"/>
    </location>
</feature>
<dbReference type="InterPro" id="IPR012001">
    <property type="entry name" value="Thiamin_PyroP_enz_TPP-bd_dom"/>
</dbReference>
<dbReference type="GO" id="GO:0003984">
    <property type="term" value="F:acetolactate synthase activity"/>
    <property type="evidence" value="ECO:0007669"/>
    <property type="project" value="TreeGrafter"/>
</dbReference>
<dbReference type="GO" id="GO:0030976">
    <property type="term" value="F:thiamine pyrophosphate binding"/>
    <property type="evidence" value="ECO:0007669"/>
    <property type="project" value="InterPro"/>
</dbReference>
<evidence type="ECO:0000256" key="1">
    <source>
        <dbReference type="ARBA" id="ARBA00007812"/>
    </source>
</evidence>
<feature type="domain" description="Thiamine pyrophosphate enzyme central" evidence="4">
    <location>
        <begin position="204"/>
        <end position="337"/>
    </location>
</feature>
<evidence type="ECO:0000259" key="5">
    <source>
        <dbReference type="Pfam" id="PF02775"/>
    </source>
</evidence>
<dbReference type="InterPro" id="IPR011766">
    <property type="entry name" value="TPP_enzyme_TPP-bd"/>
</dbReference>
<protein>
    <submittedName>
        <fullName evidence="7">Acetolactate synthase-1/2/3 large subunit</fullName>
    </submittedName>
</protein>
<dbReference type="PANTHER" id="PTHR18968:SF120">
    <property type="entry name" value="ACETOLACTATE SYNTHASE LARGE SUBUNIT"/>
    <property type="match status" value="1"/>
</dbReference>
<dbReference type="InParanoid" id="A0A4R6QTE2"/>
<evidence type="ECO:0000313" key="8">
    <source>
        <dbReference type="Proteomes" id="UP000295361"/>
    </source>
</evidence>
<dbReference type="SUPFAM" id="SSF52518">
    <property type="entry name" value="Thiamin diphosphate-binding fold (THDP-binding)"/>
    <property type="match status" value="2"/>
</dbReference>
<dbReference type="InterPro" id="IPR012000">
    <property type="entry name" value="Thiamin_PyroP_enz_cen_dom"/>
</dbReference>
<dbReference type="InterPro" id="IPR029061">
    <property type="entry name" value="THDP-binding"/>
</dbReference>
<proteinExistence type="inferred from homology"/>
<dbReference type="Proteomes" id="UP000295361">
    <property type="component" value="Unassembled WGS sequence"/>
</dbReference>
<dbReference type="Pfam" id="PF02775">
    <property type="entry name" value="TPP_enzyme_C"/>
    <property type="match status" value="1"/>
</dbReference>
<dbReference type="RefSeq" id="WP_133698981.1">
    <property type="nucleotide sequence ID" value="NZ_SNXS01000001.1"/>
</dbReference>
<keyword evidence="8" id="KW-1185">Reference proteome</keyword>
<name>A0A4R6QTE2_9BURK</name>
<dbReference type="FunFam" id="3.40.50.970:FF:000007">
    <property type="entry name" value="Acetolactate synthase"/>
    <property type="match status" value="1"/>
</dbReference>
<accession>A0A4R6QTE2</accession>
<dbReference type="GO" id="GO:0009099">
    <property type="term" value="P:L-valine biosynthetic process"/>
    <property type="evidence" value="ECO:0007669"/>
    <property type="project" value="TreeGrafter"/>
</dbReference>
<evidence type="ECO:0000313" key="7">
    <source>
        <dbReference type="EMBL" id="TDP74343.1"/>
    </source>
</evidence>
<gene>
    <name evidence="7" type="ORF">DES47_101400</name>
</gene>